<dbReference type="EMBL" id="BDDD01002847">
    <property type="protein sequence ID" value="GAV83307.1"/>
    <property type="molecule type" value="Genomic_DNA"/>
</dbReference>
<reference evidence="3" key="1">
    <citation type="submission" date="2016-04" db="EMBL/GenBank/DDBJ databases">
        <title>Cephalotus genome sequencing.</title>
        <authorList>
            <person name="Fukushima K."/>
            <person name="Hasebe M."/>
            <person name="Fang X."/>
        </authorList>
    </citation>
    <scope>NUCLEOTIDE SEQUENCE [LARGE SCALE GENOMIC DNA]</scope>
    <source>
        <strain evidence="3">cv. St1</strain>
    </source>
</reference>
<evidence type="ECO:0000313" key="2">
    <source>
        <dbReference type="EMBL" id="GAV83307.1"/>
    </source>
</evidence>
<feature type="non-terminal residue" evidence="2">
    <location>
        <position position="95"/>
    </location>
</feature>
<dbReference type="GO" id="GO:0004523">
    <property type="term" value="F:RNA-DNA hybrid ribonuclease activity"/>
    <property type="evidence" value="ECO:0007669"/>
    <property type="project" value="InterPro"/>
</dbReference>
<accession>A0A1Q3CSV1</accession>
<dbReference type="InterPro" id="IPR053151">
    <property type="entry name" value="RNase_H-like"/>
</dbReference>
<dbReference type="PANTHER" id="PTHR47723:SF13">
    <property type="entry name" value="PUTATIVE-RELATED"/>
    <property type="match status" value="1"/>
</dbReference>
<proteinExistence type="predicted"/>
<dbReference type="AlphaFoldDB" id="A0A1Q3CSV1"/>
<dbReference type="InParanoid" id="A0A1Q3CSV1"/>
<protein>
    <submittedName>
        <fullName evidence="2">RVT_3 domain-containing protein</fullName>
    </submittedName>
</protein>
<name>A0A1Q3CSV1_CEPFO</name>
<organism evidence="2 3">
    <name type="scientific">Cephalotus follicularis</name>
    <name type="common">Albany pitcher plant</name>
    <dbReference type="NCBI Taxonomy" id="3775"/>
    <lineage>
        <taxon>Eukaryota</taxon>
        <taxon>Viridiplantae</taxon>
        <taxon>Streptophyta</taxon>
        <taxon>Embryophyta</taxon>
        <taxon>Tracheophyta</taxon>
        <taxon>Spermatophyta</taxon>
        <taxon>Magnoliopsida</taxon>
        <taxon>eudicotyledons</taxon>
        <taxon>Gunneridae</taxon>
        <taxon>Pentapetalae</taxon>
        <taxon>rosids</taxon>
        <taxon>fabids</taxon>
        <taxon>Oxalidales</taxon>
        <taxon>Cephalotaceae</taxon>
        <taxon>Cephalotus</taxon>
    </lineage>
</organism>
<comment type="caution">
    <text evidence="2">The sequence shown here is derived from an EMBL/GenBank/DDBJ whole genome shotgun (WGS) entry which is preliminary data.</text>
</comment>
<dbReference type="OrthoDB" id="1000257at2759"/>
<dbReference type="SUPFAM" id="SSF53098">
    <property type="entry name" value="Ribonuclease H-like"/>
    <property type="match status" value="1"/>
</dbReference>
<dbReference type="InterPro" id="IPR012337">
    <property type="entry name" value="RNaseH-like_sf"/>
</dbReference>
<sequence length="95" mass="10565">GSTRVKTCRLIGWSPPPKGFLKLNTNGSIFDNTGKASLGSIFRDHEAELWGLRDGLLLTLQMKFYKLHISIDAKIALSLIQSLNSANDHHYSLLI</sequence>
<dbReference type="PANTHER" id="PTHR47723">
    <property type="entry name" value="OS05G0353850 PROTEIN"/>
    <property type="match status" value="1"/>
</dbReference>
<keyword evidence="3" id="KW-1185">Reference proteome</keyword>
<feature type="domain" description="RNase H type-1" evidence="1">
    <location>
        <begin position="24"/>
        <end position="90"/>
    </location>
</feature>
<evidence type="ECO:0000313" key="3">
    <source>
        <dbReference type="Proteomes" id="UP000187406"/>
    </source>
</evidence>
<dbReference type="GO" id="GO:0003676">
    <property type="term" value="F:nucleic acid binding"/>
    <property type="evidence" value="ECO:0007669"/>
    <property type="project" value="InterPro"/>
</dbReference>
<gene>
    <name evidence="2" type="ORF">CFOL_v3_26755</name>
</gene>
<feature type="non-terminal residue" evidence="2">
    <location>
        <position position="1"/>
    </location>
</feature>
<dbReference type="Pfam" id="PF13456">
    <property type="entry name" value="RVT_3"/>
    <property type="match status" value="1"/>
</dbReference>
<dbReference type="InterPro" id="IPR002156">
    <property type="entry name" value="RNaseH_domain"/>
</dbReference>
<dbReference type="Proteomes" id="UP000187406">
    <property type="component" value="Unassembled WGS sequence"/>
</dbReference>
<evidence type="ECO:0000259" key="1">
    <source>
        <dbReference type="Pfam" id="PF13456"/>
    </source>
</evidence>